<sequence length="78" mass="9275">MGENSQRTPQQGMAYRSLSYSRLDEIPGYKAHEVRRSNHKMGTRKDLASQERELHHWAIKPLRIEPDMLRELSSNWIR</sequence>
<dbReference type="AlphaFoldDB" id="A0A8S9L5J9"/>
<reference evidence="1" key="1">
    <citation type="submission" date="2019-12" db="EMBL/GenBank/DDBJ databases">
        <title>Genome sequencing and annotation of Brassica cretica.</title>
        <authorList>
            <person name="Studholme D.J."/>
            <person name="Sarris P.F."/>
        </authorList>
    </citation>
    <scope>NUCLEOTIDE SEQUENCE</scope>
    <source>
        <strain evidence="1">PFS-001/15</strain>
        <tissue evidence="1">Leaf</tissue>
    </source>
</reference>
<gene>
    <name evidence="1" type="ORF">F2Q68_00010360</name>
</gene>
<evidence type="ECO:0000313" key="2">
    <source>
        <dbReference type="Proteomes" id="UP000712281"/>
    </source>
</evidence>
<accession>A0A8S9L5J9</accession>
<dbReference type="EMBL" id="QGKW02000717">
    <property type="protein sequence ID" value="KAF2600893.1"/>
    <property type="molecule type" value="Genomic_DNA"/>
</dbReference>
<comment type="caution">
    <text evidence="1">The sequence shown here is derived from an EMBL/GenBank/DDBJ whole genome shotgun (WGS) entry which is preliminary data.</text>
</comment>
<protein>
    <submittedName>
        <fullName evidence="1">Uncharacterized protein</fullName>
    </submittedName>
</protein>
<proteinExistence type="predicted"/>
<dbReference type="Proteomes" id="UP000712281">
    <property type="component" value="Unassembled WGS sequence"/>
</dbReference>
<name>A0A8S9L5J9_BRACR</name>
<evidence type="ECO:0000313" key="1">
    <source>
        <dbReference type="EMBL" id="KAF2600893.1"/>
    </source>
</evidence>
<organism evidence="1 2">
    <name type="scientific">Brassica cretica</name>
    <name type="common">Mustard</name>
    <dbReference type="NCBI Taxonomy" id="69181"/>
    <lineage>
        <taxon>Eukaryota</taxon>
        <taxon>Viridiplantae</taxon>
        <taxon>Streptophyta</taxon>
        <taxon>Embryophyta</taxon>
        <taxon>Tracheophyta</taxon>
        <taxon>Spermatophyta</taxon>
        <taxon>Magnoliopsida</taxon>
        <taxon>eudicotyledons</taxon>
        <taxon>Gunneridae</taxon>
        <taxon>Pentapetalae</taxon>
        <taxon>rosids</taxon>
        <taxon>malvids</taxon>
        <taxon>Brassicales</taxon>
        <taxon>Brassicaceae</taxon>
        <taxon>Brassiceae</taxon>
        <taxon>Brassica</taxon>
    </lineage>
</organism>